<sequence length="96" mass="11029">MKIELTESAVHQLQSLKLTDGQLPRIDANMKGGCGLAIDYLFLVDERRKNDYIYQTNGISIQMDHFTRRYLAEDTVTIDYTTEFLVLSEVDFDSSC</sequence>
<comment type="caution">
    <text evidence="1">The sequence shown here is derived from an EMBL/GenBank/DDBJ whole genome shotgun (WGS) entry which is preliminary data.</text>
</comment>
<reference evidence="1" key="1">
    <citation type="submission" date="2023-11" db="EMBL/GenBank/DDBJ databases">
        <title>Gracilibacillus pellucida a moderately halophilic bacterium isolated from saline soil in Xinjiang province.</title>
        <authorList>
            <person name="Zhang Z."/>
            <person name="Tan F."/>
            <person name="Wang Y."/>
            <person name="Xia M."/>
        </authorList>
    </citation>
    <scope>NUCLEOTIDE SEQUENCE</scope>
    <source>
        <strain evidence="1">S3-1-1</strain>
    </source>
</reference>
<evidence type="ECO:0000313" key="2">
    <source>
        <dbReference type="Proteomes" id="UP001277972"/>
    </source>
</evidence>
<name>A0ACC6M082_9BACI</name>
<protein>
    <submittedName>
        <fullName evidence="1">Iron-sulfur cluster biosynthesis family protein</fullName>
    </submittedName>
</protein>
<keyword evidence="2" id="KW-1185">Reference proteome</keyword>
<evidence type="ECO:0000313" key="1">
    <source>
        <dbReference type="EMBL" id="MDX8044354.1"/>
    </source>
</evidence>
<accession>A0ACC6M082</accession>
<dbReference type="EMBL" id="JAWZSR010000001">
    <property type="protein sequence ID" value="MDX8044354.1"/>
    <property type="molecule type" value="Genomic_DNA"/>
</dbReference>
<proteinExistence type="predicted"/>
<organism evidence="1 2">
    <name type="scientific">Gracilibacillus pellucidus</name>
    <dbReference type="NCBI Taxonomy" id="3095368"/>
    <lineage>
        <taxon>Bacteria</taxon>
        <taxon>Bacillati</taxon>
        <taxon>Bacillota</taxon>
        <taxon>Bacilli</taxon>
        <taxon>Bacillales</taxon>
        <taxon>Bacillaceae</taxon>
        <taxon>Gracilibacillus</taxon>
    </lineage>
</organism>
<dbReference type="Proteomes" id="UP001277972">
    <property type="component" value="Unassembled WGS sequence"/>
</dbReference>
<gene>
    <name evidence="1" type="ORF">SH601_00005</name>
</gene>